<evidence type="ECO:0000256" key="4">
    <source>
        <dbReference type="SAM" id="MobiDB-lite"/>
    </source>
</evidence>
<protein>
    <submittedName>
        <fullName evidence="6">WD40 repeat domain-containing protein</fullName>
    </submittedName>
</protein>
<proteinExistence type="predicted"/>
<feature type="repeat" description="WD" evidence="3">
    <location>
        <begin position="1198"/>
        <end position="1239"/>
    </location>
</feature>
<feature type="domain" description="Novel STAND NTPase 1" evidence="5">
    <location>
        <begin position="101"/>
        <end position="476"/>
    </location>
</feature>
<dbReference type="RefSeq" id="WP_168534875.1">
    <property type="nucleotide sequence ID" value="NZ_JAAWWP010000001.1"/>
</dbReference>
<dbReference type="InterPro" id="IPR049052">
    <property type="entry name" value="nSTAND1"/>
</dbReference>
<accession>A0ABX1GXT6</accession>
<comment type="caution">
    <text evidence="6">The sequence shown here is derived from an EMBL/GenBank/DDBJ whole genome shotgun (WGS) entry which is preliminary data.</text>
</comment>
<keyword evidence="1 3" id="KW-0853">WD repeat</keyword>
<dbReference type="InterPro" id="IPR019775">
    <property type="entry name" value="WD40_repeat_CS"/>
</dbReference>
<dbReference type="PROSITE" id="PS00678">
    <property type="entry name" value="WD_REPEATS_1"/>
    <property type="match status" value="4"/>
</dbReference>
<evidence type="ECO:0000256" key="1">
    <source>
        <dbReference type="ARBA" id="ARBA00022574"/>
    </source>
</evidence>
<evidence type="ECO:0000313" key="6">
    <source>
        <dbReference type="EMBL" id="NKI39869.1"/>
    </source>
</evidence>
<dbReference type="InterPro" id="IPR020472">
    <property type="entry name" value="WD40_PAC1"/>
</dbReference>
<feature type="compositionally biased region" description="Basic and acidic residues" evidence="4">
    <location>
        <begin position="85"/>
        <end position="95"/>
    </location>
</feature>
<organism evidence="6 7">
    <name type="scientific">Streptomyces physcomitrii</name>
    <dbReference type="NCBI Taxonomy" id="2724184"/>
    <lineage>
        <taxon>Bacteria</taxon>
        <taxon>Bacillati</taxon>
        <taxon>Actinomycetota</taxon>
        <taxon>Actinomycetes</taxon>
        <taxon>Kitasatosporales</taxon>
        <taxon>Streptomycetaceae</taxon>
        <taxon>Streptomyces</taxon>
    </lineage>
</organism>
<evidence type="ECO:0000256" key="2">
    <source>
        <dbReference type="ARBA" id="ARBA00022737"/>
    </source>
</evidence>
<feature type="repeat" description="WD" evidence="3">
    <location>
        <begin position="1107"/>
        <end position="1148"/>
    </location>
</feature>
<dbReference type="Gene3D" id="2.130.10.10">
    <property type="entry name" value="YVTN repeat-like/Quinoprotein amine dehydrogenase"/>
    <property type="match status" value="5"/>
</dbReference>
<feature type="repeat" description="WD" evidence="3">
    <location>
        <begin position="970"/>
        <end position="1002"/>
    </location>
</feature>
<dbReference type="Pfam" id="PF20703">
    <property type="entry name" value="nSTAND1"/>
    <property type="match status" value="1"/>
</dbReference>
<sequence length="1270" mass="135405">MAGTPEPAETTAPVAEFAAALRALREAAGSPTYRRMQREAGVSLGALHQAARGGAFPTLRVTLAFVRACAGDPAEWERRWQAAKERIEEQPRPEEDGTPAPYRGLARYEPEDAGLFFGREQLIGELLALTRRFRICALLGASGSGKSSLLRAGLIPALRAPEGTGPRPARVVILTPGAHPAAEHRERLAPAAAGTDGPPDGPPDEPRGETVVLVDQFEELFTLCADPAEREDFLRLLLAARDPGSGLRVVLALRADFLAHCARHAELAEALRRATLLLGPMSAEELQQAVVRPAAARGLQVQRALTARVVAEVAGEPGALPLMSHALLETWRHRRGNLLTETAYEAAGGLHGALAKTAEDAYAGFGPREAARARRVLLRLVSPGEGGPDTRRPLPHAELAADGAGQAPEETATVVDRLVAARLLTRDETVVDLAHEALLTAWPRLRGWIDAERDRLRLHRRLSRAARDWRALDREPSALYLGSRLTAVEEAFPAADRAAELTAEELEFLTASQRRRQRGRRRRQALTAVLCALTLLAGCAAAVAFRERSAAHAERDTAIFHQIATAADNLRGEHRAGAARLDAAAHAMADTPDLDTRLLGDAGASLSSALPGHDGVVSAASFAPGGRLLASGGHDRTVRLWDTADPLRARPLRAPLGPFPDRVEDVQFASRGGLLAVALHDGTVRLLDLSEPRRPRTLGRPLAAHRAPVAMLRLAPDGRTLATASDDGTVRLWDLAQPARPRPLGPPLPAHRGGARALAFAPDGATLASGGYDGRIRLWDLSDPRRARQRGAALTGHGEPVWSLAFSPDGATLASGGFDGTARLWNLADPGHPRRGPVLDEPGAPVWSVAFSPDGSTLAAGGEDNAVRLWTVLDPGHPLPLDAPMTGHRSGIWSVQFRPGDARTLVSAGYQGDLLLWHRPPGQLTGFTNPLTSAAYRPDGRVLAVASTDDALIRLWDVHDPLRPRLLGLLRGHRDRVTSVAFAPDGRTLASAGEDDTVRLWDTADPARARPLGPPLTGHRDGIRAVAFAPRGHTLAGGGRDGALRLWSLADRARPKPLGRAAAPREGHINALAFAPDGRTLATAHQRSAVRLWGLRGTRDPRPLRKLTGHQEGVRAVAFSPDGALLASGGEDRTLRLWKTADPEHAAATGRPRTGHGSQINALAFSPDGHRLATAGGDTTVRLWRVTAIGATTWGQPLTGHTRSVSTVVFSPDGRTLASGGDDLTARLWPLDVAGALRQVCARTRGSLDRAAWRARLPQVPYAEPCGAGE</sequence>
<dbReference type="SUPFAM" id="SSF52540">
    <property type="entry name" value="P-loop containing nucleoside triphosphate hydrolases"/>
    <property type="match status" value="1"/>
</dbReference>
<evidence type="ECO:0000259" key="5">
    <source>
        <dbReference type="Pfam" id="PF20703"/>
    </source>
</evidence>
<dbReference type="PROSITE" id="PS50082">
    <property type="entry name" value="WD_REPEATS_2"/>
    <property type="match status" value="13"/>
</dbReference>
<feature type="repeat" description="WD" evidence="3">
    <location>
        <begin position="702"/>
        <end position="735"/>
    </location>
</feature>
<name>A0ABX1GXT6_9ACTN</name>
<feature type="repeat" description="WD" evidence="3">
    <location>
        <begin position="794"/>
        <end position="827"/>
    </location>
</feature>
<dbReference type="PANTHER" id="PTHR22847:SF637">
    <property type="entry name" value="WD REPEAT DOMAIN 5B"/>
    <property type="match status" value="1"/>
</dbReference>
<feature type="repeat" description="WD" evidence="3">
    <location>
        <begin position="748"/>
        <end position="789"/>
    </location>
</feature>
<dbReference type="SUPFAM" id="SSF50998">
    <property type="entry name" value="Quinoprotein alcohol dehydrogenase-like"/>
    <property type="match status" value="2"/>
</dbReference>
<dbReference type="EMBL" id="JAAWWP010000001">
    <property type="protein sequence ID" value="NKI39869.1"/>
    <property type="molecule type" value="Genomic_DNA"/>
</dbReference>
<keyword evidence="2" id="KW-0677">Repeat</keyword>
<dbReference type="PROSITE" id="PS50294">
    <property type="entry name" value="WD_REPEATS_REGION"/>
    <property type="match status" value="10"/>
</dbReference>
<evidence type="ECO:0000256" key="3">
    <source>
        <dbReference type="PROSITE-ProRule" id="PRU00221"/>
    </source>
</evidence>
<feature type="region of interest" description="Disordered" evidence="4">
    <location>
        <begin position="85"/>
        <end position="104"/>
    </location>
</feature>
<feature type="repeat" description="WD" evidence="3">
    <location>
        <begin position="610"/>
        <end position="642"/>
    </location>
</feature>
<feature type="repeat" description="WD" evidence="3">
    <location>
        <begin position="1062"/>
        <end position="1096"/>
    </location>
</feature>
<dbReference type="CDD" id="cd00200">
    <property type="entry name" value="WD40"/>
    <property type="match status" value="2"/>
</dbReference>
<dbReference type="InterPro" id="IPR001680">
    <property type="entry name" value="WD40_rpt"/>
</dbReference>
<dbReference type="InterPro" id="IPR027417">
    <property type="entry name" value="P-loop_NTPase"/>
</dbReference>
<reference evidence="6 7" key="1">
    <citation type="submission" date="2020-04" db="EMBL/GenBank/DDBJ databases">
        <title>Phylogenetic Diversity and Antibacterial Activity against Ralstonia solanacearum of Endophytic Actinomycete Isolated from Moss.</title>
        <authorList>
            <person name="Zhuang X."/>
        </authorList>
    </citation>
    <scope>NUCLEOTIDE SEQUENCE [LARGE SCALE GENOMIC DNA]</scope>
    <source>
        <strain evidence="6 7">LD120</strain>
    </source>
</reference>
<dbReference type="PANTHER" id="PTHR22847">
    <property type="entry name" value="WD40 REPEAT PROTEIN"/>
    <property type="match status" value="1"/>
</dbReference>
<feature type="repeat" description="WD" evidence="3">
    <location>
        <begin position="839"/>
        <end position="872"/>
    </location>
</feature>
<feature type="repeat" description="WD" evidence="3">
    <location>
        <begin position="924"/>
        <end position="958"/>
    </location>
</feature>
<gene>
    <name evidence="6" type="ORF">HFV08_01110</name>
</gene>
<keyword evidence="7" id="KW-1185">Reference proteome</keyword>
<evidence type="ECO:0000313" key="7">
    <source>
        <dbReference type="Proteomes" id="UP000772196"/>
    </source>
</evidence>
<feature type="repeat" description="WD" evidence="3">
    <location>
        <begin position="1153"/>
        <end position="1186"/>
    </location>
</feature>
<dbReference type="Proteomes" id="UP000772196">
    <property type="component" value="Unassembled WGS sequence"/>
</dbReference>
<dbReference type="SMART" id="SM00320">
    <property type="entry name" value="WD40"/>
    <property type="match status" value="14"/>
</dbReference>
<dbReference type="InterPro" id="IPR015943">
    <property type="entry name" value="WD40/YVTN_repeat-like_dom_sf"/>
</dbReference>
<feature type="repeat" description="WD" evidence="3">
    <location>
        <begin position="885"/>
        <end position="917"/>
    </location>
</feature>
<dbReference type="InterPro" id="IPR011047">
    <property type="entry name" value="Quinoprotein_ADH-like_sf"/>
</dbReference>
<dbReference type="PRINTS" id="PR00320">
    <property type="entry name" value="GPROTEINBRPT"/>
</dbReference>
<dbReference type="Pfam" id="PF00400">
    <property type="entry name" value="WD40"/>
    <property type="match status" value="12"/>
</dbReference>
<dbReference type="Gene3D" id="3.40.50.300">
    <property type="entry name" value="P-loop containing nucleotide triphosphate hydrolases"/>
    <property type="match status" value="1"/>
</dbReference>
<feature type="repeat" description="WD" evidence="3">
    <location>
        <begin position="1016"/>
        <end position="1049"/>
    </location>
</feature>